<keyword evidence="3" id="KW-1003">Cell membrane</keyword>
<evidence type="ECO:0000256" key="1">
    <source>
        <dbReference type="ARBA" id="ARBA00004651"/>
    </source>
</evidence>
<keyword evidence="5 7" id="KW-1133">Transmembrane helix</keyword>
<dbReference type="GO" id="GO:0055085">
    <property type="term" value="P:transmembrane transport"/>
    <property type="evidence" value="ECO:0007669"/>
    <property type="project" value="InterPro"/>
</dbReference>
<accession>A0A1M5QRS1</accession>
<dbReference type="AlphaFoldDB" id="A0A1M5QRS1"/>
<dbReference type="PROSITE" id="PS50928">
    <property type="entry name" value="ABC_TM1"/>
    <property type="match status" value="1"/>
</dbReference>
<feature type="transmembrane region" description="Helical" evidence="7">
    <location>
        <begin position="70"/>
        <end position="89"/>
    </location>
</feature>
<protein>
    <submittedName>
        <fullName evidence="9">NitT/TauT family transport system permease protein</fullName>
    </submittedName>
</protein>
<keyword evidence="2 7" id="KW-0813">Transport</keyword>
<evidence type="ECO:0000256" key="7">
    <source>
        <dbReference type="RuleBase" id="RU363032"/>
    </source>
</evidence>
<dbReference type="SUPFAM" id="SSF161098">
    <property type="entry name" value="MetI-like"/>
    <property type="match status" value="1"/>
</dbReference>
<keyword evidence="4 7" id="KW-0812">Transmembrane</keyword>
<dbReference type="Proteomes" id="UP000184226">
    <property type="component" value="Unassembled WGS sequence"/>
</dbReference>
<evidence type="ECO:0000259" key="8">
    <source>
        <dbReference type="PROSITE" id="PS50928"/>
    </source>
</evidence>
<dbReference type="OrthoDB" id="8138334at2"/>
<keyword evidence="6 7" id="KW-0472">Membrane</keyword>
<feature type="transmembrane region" description="Helical" evidence="7">
    <location>
        <begin position="172"/>
        <end position="198"/>
    </location>
</feature>
<sequence>MTPSNLRLSGRTSRLWSALGVLLLLAGWQLTAQYLGPMLMATPLQALRALGVLVNSDSFWRNANASLARIAIGVGAGCAIGFALGVLAGHNAKLRGLLEPLRWLLMAMPPVVVVVLAMLWFGLGSSMVIFITVLMMAPGMYVNTVKGMLLVDRSLIEMTHVYRFGAWMRLRHLYLPALAAPLTAALLIATCGGVRLVVMAEVLGAESGAGFALANARSTFDSGELYAWVILILALVAALEFVLLQPLQRRLTQWQEPSHA</sequence>
<dbReference type="InterPro" id="IPR035906">
    <property type="entry name" value="MetI-like_sf"/>
</dbReference>
<gene>
    <name evidence="9" type="ORF">SAMN04488135_102363</name>
</gene>
<dbReference type="PANTHER" id="PTHR30151:SF0">
    <property type="entry name" value="ABC TRANSPORTER PERMEASE PROTEIN MJ0413-RELATED"/>
    <property type="match status" value="1"/>
</dbReference>
<dbReference type="InterPro" id="IPR000515">
    <property type="entry name" value="MetI-like"/>
</dbReference>
<keyword evidence="10" id="KW-1185">Reference proteome</keyword>
<feature type="transmembrane region" description="Helical" evidence="7">
    <location>
        <begin position="225"/>
        <end position="244"/>
    </location>
</feature>
<dbReference type="RefSeq" id="WP_073101988.1">
    <property type="nucleotide sequence ID" value="NZ_FQXE01000002.1"/>
</dbReference>
<evidence type="ECO:0000313" key="9">
    <source>
        <dbReference type="EMBL" id="SHH16807.1"/>
    </source>
</evidence>
<reference evidence="9 10" key="1">
    <citation type="submission" date="2016-11" db="EMBL/GenBank/DDBJ databases">
        <authorList>
            <person name="Jaros S."/>
            <person name="Januszkiewicz K."/>
            <person name="Wedrychowicz H."/>
        </authorList>
    </citation>
    <scope>NUCLEOTIDE SEQUENCE [LARGE SCALE GENOMIC DNA]</scope>
    <source>
        <strain evidence="9 10">CGMCC 1.10190</strain>
    </source>
</reference>
<dbReference type="Gene3D" id="1.10.3720.10">
    <property type="entry name" value="MetI-like"/>
    <property type="match status" value="1"/>
</dbReference>
<dbReference type="STRING" id="658167.SAMN04488135_102363"/>
<feature type="domain" description="ABC transmembrane type-1" evidence="8">
    <location>
        <begin position="63"/>
        <end position="243"/>
    </location>
</feature>
<dbReference type="Pfam" id="PF00528">
    <property type="entry name" value="BPD_transp_1"/>
    <property type="match status" value="1"/>
</dbReference>
<evidence type="ECO:0000256" key="5">
    <source>
        <dbReference type="ARBA" id="ARBA00022989"/>
    </source>
</evidence>
<feature type="transmembrane region" description="Helical" evidence="7">
    <location>
        <begin position="127"/>
        <end position="151"/>
    </location>
</feature>
<evidence type="ECO:0000256" key="6">
    <source>
        <dbReference type="ARBA" id="ARBA00023136"/>
    </source>
</evidence>
<dbReference type="EMBL" id="FQXE01000002">
    <property type="protein sequence ID" value="SHH16807.1"/>
    <property type="molecule type" value="Genomic_DNA"/>
</dbReference>
<evidence type="ECO:0000256" key="3">
    <source>
        <dbReference type="ARBA" id="ARBA00022475"/>
    </source>
</evidence>
<evidence type="ECO:0000313" key="10">
    <source>
        <dbReference type="Proteomes" id="UP000184226"/>
    </source>
</evidence>
<feature type="transmembrane region" description="Helical" evidence="7">
    <location>
        <begin position="101"/>
        <end position="121"/>
    </location>
</feature>
<name>A0A1M5QRS1_9BURK</name>
<comment type="subcellular location">
    <subcellularLocation>
        <location evidence="1 7">Cell membrane</location>
        <topology evidence="1 7">Multi-pass membrane protein</topology>
    </subcellularLocation>
</comment>
<organism evidence="9 10">
    <name type="scientific">Pollutimonas bauzanensis</name>
    <dbReference type="NCBI Taxonomy" id="658167"/>
    <lineage>
        <taxon>Bacteria</taxon>
        <taxon>Pseudomonadati</taxon>
        <taxon>Pseudomonadota</taxon>
        <taxon>Betaproteobacteria</taxon>
        <taxon>Burkholderiales</taxon>
        <taxon>Alcaligenaceae</taxon>
        <taxon>Pollutimonas</taxon>
    </lineage>
</organism>
<proteinExistence type="inferred from homology"/>
<dbReference type="PANTHER" id="PTHR30151">
    <property type="entry name" value="ALKANE SULFONATE ABC TRANSPORTER-RELATED, MEMBRANE SUBUNIT"/>
    <property type="match status" value="1"/>
</dbReference>
<evidence type="ECO:0000256" key="2">
    <source>
        <dbReference type="ARBA" id="ARBA00022448"/>
    </source>
</evidence>
<comment type="similarity">
    <text evidence="7">Belongs to the binding-protein-dependent transport system permease family.</text>
</comment>
<dbReference type="GO" id="GO:0005886">
    <property type="term" value="C:plasma membrane"/>
    <property type="evidence" value="ECO:0007669"/>
    <property type="project" value="UniProtKB-SubCell"/>
</dbReference>
<evidence type="ECO:0000256" key="4">
    <source>
        <dbReference type="ARBA" id="ARBA00022692"/>
    </source>
</evidence>